<evidence type="ECO:0000256" key="4">
    <source>
        <dbReference type="ARBA" id="ARBA00023163"/>
    </source>
</evidence>
<dbReference type="Gene3D" id="1.10.20.10">
    <property type="entry name" value="Histone, subunit A"/>
    <property type="match status" value="1"/>
</dbReference>
<geneLocation type="mitochondrion" evidence="7"/>
<dbReference type="STRING" id="37360.A0A0G4J566"/>
<dbReference type="GO" id="GO:0046982">
    <property type="term" value="F:protein heterodimerization activity"/>
    <property type="evidence" value="ECO:0007669"/>
    <property type="project" value="InterPro"/>
</dbReference>
<dbReference type="Pfam" id="PF00808">
    <property type="entry name" value="CBFD_NFYB_HMF"/>
    <property type="match status" value="1"/>
</dbReference>
<keyword evidence="7" id="KW-0496">Mitochondrion</keyword>
<dbReference type="SUPFAM" id="SSF47113">
    <property type="entry name" value="Histone-fold"/>
    <property type="match status" value="1"/>
</dbReference>
<protein>
    <recommendedName>
        <fullName evidence="5">Transcription factor CBF/NF-Y/archaeal histone domain-containing protein</fullName>
    </recommendedName>
</protein>
<proteinExistence type="inferred from homology"/>
<dbReference type="Proteomes" id="UP000039324">
    <property type="component" value="Unassembled WGS sequence"/>
</dbReference>
<reference evidence="7 9" key="2">
    <citation type="submission" date="2018-03" db="EMBL/GenBank/DDBJ databases">
        <authorList>
            <person name="Fogelqvist J."/>
        </authorList>
    </citation>
    <scope>NUCLEOTIDE SEQUENCE [LARGE SCALE GENOMIC DNA]</scope>
</reference>
<keyword evidence="2" id="KW-0805">Transcription regulation</keyword>
<dbReference type="GO" id="GO:0001228">
    <property type="term" value="F:DNA-binding transcription activator activity, RNA polymerase II-specific"/>
    <property type="evidence" value="ECO:0007669"/>
    <property type="project" value="InterPro"/>
</dbReference>
<dbReference type="EMBL" id="OVEO01000003">
    <property type="protein sequence ID" value="SPQ94863.1"/>
    <property type="molecule type" value="Genomic_DNA"/>
</dbReference>
<keyword evidence="3" id="KW-0238">DNA-binding</keyword>
<dbReference type="Proteomes" id="UP000290189">
    <property type="component" value="Unassembled WGS sequence"/>
</dbReference>
<dbReference type="PANTHER" id="PTHR11064:SF9">
    <property type="entry name" value="NUCLEAR TRANSCRIPTION FACTOR Y SUBUNIT BETA"/>
    <property type="match status" value="1"/>
</dbReference>
<evidence type="ECO:0000313" key="8">
    <source>
        <dbReference type="Proteomes" id="UP000039324"/>
    </source>
</evidence>
<dbReference type="EMBL" id="CDSF01000133">
    <property type="protein sequence ID" value="CEP02743.1"/>
    <property type="molecule type" value="Genomic_DNA"/>
</dbReference>
<dbReference type="OrthoDB" id="386949at2759"/>
<dbReference type="GO" id="GO:0016602">
    <property type="term" value="C:CCAAT-binding factor complex"/>
    <property type="evidence" value="ECO:0007669"/>
    <property type="project" value="InterPro"/>
</dbReference>
<dbReference type="PRINTS" id="PR00615">
    <property type="entry name" value="CCAATSUBUNTA"/>
</dbReference>
<dbReference type="AlphaFoldDB" id="A0A0G4J566"/>
<dbReference type="InterPro" id="IPR009072">
    <property type="entry name" value="Histone-fold"/>
</dbReference>
<evidence type="ECO:0000313" key="6">
    <source>
        <dbReference type="EMBL" id="CEP02743.1"/>
    </source>
</evidence>
<name>A0A0G4J566_PLABS</name>
<evidence type="ECO:0000259" key="5">
    <source>
        <dbReference type="Pfam" id="PF00808"/>
    </source>
</evidence>
<evidence type="ECO:0000256" key="3">
    <source>
        <dbReference type="ARBA" id="ARBA00023125"/>
    </source>
</evidence>
<evidence type="ECO:0000313" key="9">
    <source>
        <dbReference type="Proteomes" id="UP000290189"/>
    </source>
</evidence>
<feature type="domain" description="Transcription factor CBF/NF-Y/archaeal histone" evidence="5">
    <location>
        <begin position="35"/>
        <end position="99"/>
    </location>
</feature>
<accession>A0A0G4J566</accession>
<evidence type="ECO:0000313" key="7">
    <source>
        <dbReference type="EMBL" id="SPQ94863.1"/>
    </source>
</evidence>
<dbReference type="PANTHER" id="PTHR11064">
    <property type="entry name" value="CCAAT-BINDING TRANSCRIPTION FACTOR-RELATED"/>
    <property type="match status" value="1"/>
</dbReference>
<keyword evidence="8" id="KW-1185">Reference proteome</keyword>
<dbReference type="InterPro" id="IPR027113">
    <property type="entry name" value="Transc_fact_NFYB/HAP3"/>
</dbReference>
<evidence type="ECO:0000256" key="2">
    <source>
        <dbReference type="ARBA" id="ARBA00023015"/>
    </source>
</evidence>
<keyword evidence="4" id="KW-0804">Transcription</keyword>
<dbReference type="InterPro" id="IPR003958">
    <property type="entry name" value="CBFA_NFYB_domain"/>
</dbReference>
<dbReference type="CDD" id="cd22907">
    <property type="entry name" value="HFD_NFYB"/>
    <property type="match status" value="1"/>
</dbReference>
<sequence length="155" mass="17147">MDDGACGSNAGRMSREPCQRRAPDGRVIVREQDVTLPIFNVNRVMRSCLPSTCLVSNDAKQLVQQCVGEFIGFVTSEACEYVMVDQRKTMTGDDVLDAMGRLGFDDYRDQVHTLLLEYRLATKGTVVGSLRRGGTFRTQQNARLLAADQASAHTQ</sequence>
<evidence type="ECO:0000256" key="1">
    <source>
        <dbReference type="ARBA" id="ARBA00009053"/>
    </source>
</evidence>
<organism evidence="6 8">
    <name type="scientific">Plasmodiophora brassicae</name>
    <name type="common">Clubroot disease agent</name>
    <dbReference type="NCBI Taxonomy" id="37360"/>
    <lineage>
        <taxon>Eukaryota</taxon>
        <taxon>Sar</taxon>
        <taxon>Rhizaria</taxon>
        <taxon>Endomyxa</taxon>
        <taxon>Phytomyxea</taxon>
        <taxon>Plasmodiophorida</taxon>
        <taxon>Plasmodiophoridae</taxon>
        <taxon>Plasmodiophora</taxon>
    </lineage>
</organism>
<gene>
    <name evidence="6" type="ORF">PBRA_002711</name>
    <name evidence="7" type="ORF">PLBR_LOCUS2078</name>
</gene>
<comment type="similarity">
    <text evidence="1">Belongs to the NFYB/HAP3 subunit family.</text>
</comment>
<dbReference type="GO" id="GO:0000978">
    <property type="term" value="F:RNA polymerase II cis-regulatory region sequence-specific DNA binding"/>
    <property type="evidence" value="ECO:0007669"/>
    <property type="project" value="TreeGrafter"/>
</dbReference>
<reference evidence="6 8" key="1">
    <citation type="submission" date="2015-02" db="EMBL/GenBank/DDBJ databases">
        <authorList>
            <person name="Chooi Y.-H."/>
        </authorList>
    </citation>
    <scope>NUCLEOTIDE SEQUENCE [LARGE SCALE GENOMIC DNA]</scope>
    <source>
        <strain evidence="6">E3</strain>
    </source>
</reference>